<reference evidence="4" key="3">
    <citation type="submission" date="2020-10" db="UniProtKB">
        <authorList>
            <consortium name="WormBaseParasite"/>
        </authorList>
    </citation>
    <scope>IDENTIFICATION</scope>
</reference>
<keyword evidence="1" id="KW-0812">Transmembrane</keyword>
<dbReference type="GO" id="GO:0007220">
    <property type="term" value="P:Notch receptor processing"/>
    <property type="evidence" value="ECO:0007669"/>
    <property type="project" value="TreeGrafter"/>
</dbReference>
<reference evidence="2" key="2">
    <citation type="submission" date="2014-06" db="EMBL/GenBank/DDBJ databases">
        <authorList>
            <person name="Aslett M."/>
        </authorList>
    </citation>
    <scope>NUCLEOTIDE SEQUENCE</scope>
</reference>
<dbReference type="OrthoDB" id="755951at2759"/>
<evidence type="ECO:0000313" key="4">
    <source>
        <dbReference type="WBParaSite" id="EgrG_000143200"/>
    </source>
</evidence>
<keyword evidence="1" id="KW-1133">Transmembrane helix</keyword>
<proteinExistence type="predicted"/>
<name>A0A068X1W9_ECHGR</name>
<feature type="transmembrane region" description="Helical" evidence="1">
    <location>
        <begin position="40"/>
        <end position="58"/>
    </location>
</feature>
<organism evidence="2">
    <name type="scientific">Echinococcus granulosus</name>
    <name type="common">Hydatid tapeworm</name>
    <dbReference type="NCBI Taxonomy" id="6210"/>
    <lineage>
        <taxon>Eukaryota</taxon>
        <taxon>Metazoa</taxon>
        <taxon>Spiralia</taxon>
        <taxon>Lophotrochozoa</taxon>
        <taxon>Platyhelminthes</taxon>
        <taxon>Cestoda</taxon>
        <taxon>Eucestoda</taxon>
        <taxon>Cyclophyllidea</taxon>
        <taxon>Taeniidae</taxon>
        <taxon>Echinococcus</taxon>
        <taxon>Echinococcus granulosus group</taxon>
    </lineage>
</organism>
<dbReference type="GO" id="GO:0016485">
    <property type="term" value="P:protein processing"/>
    <property type="evidence" value="ECO:0007669"/>
    <property type="project" value="InterPro"/>
</dbReference>
<dbReference type="Pfam" id="PF05450">
    <property type="entry name" value="Nicastrin"/>
    <property type="match status" value="1"/>
</dbReference>
<keyword evidence="1" id="KW-0472">Membrane</keyword>
<dbReference type="Proteomes" id="UP000492820">
    <property type="component" value="Unassembled WGS sequence"/>
</dbReference>
<evidence type="ECO:0000256" key="1">
    <source>
        <dbReference type="SAM" id="Phobius"/>
    </source>
</evidence>
<dbReference type="PANTHER" id="PTHR21092:SF0">
    <property type="entry name" value="NICASTRIN"/>
    <property type="match status" value="1"/>
</dbReference>
<dbReference type="AlphaFoldDB" id="A0A068X1W9"/>
<evidence type="ECO:0000313" key="3">
    <source>
        <dbReference type="Proteomes" id="UP000492820"/>
    </source>
</evidence>
<dbReference type="GO" id="GO:0005886">
    <property type="term" value="C:plasma membrane"/>
    <property type="evidence" value="ECO:0007669"/>
    <property type="project" value="TreeGrafter"/>
</dbReference>
<evidence type="ECO:0000313" key="2">
    <source>
        <dbReference type="EMBL" id="CDS23988.1"/>
    </source>
</evidence>
<protein>
    <submittedName>
        <fullName evidence="2 4">Nicastrin</fullName>
    </submittedName>
</protein>
<dbReference type="WBParaSite" id="EgrG_000143200">
    <property type="protein sequence ID" value="EgrG_000143200"/>
    <property type="gene ID" value="EgrG_000143200"/>
</dbReference>
<dbReference type="PANTHER" id="PTHR21092">
    <property type="entry name" value="NICASTRIN"/>
    <property type="match status" value="1"/>
</dbReference>
<sequence>MLRARNLTATNSSSTKPDPTILVISRVDALSMFDRRATSALAVLPAVSVMVSAAVHLLNQLDVRAGRMRKNLLFLLLDNEALSFMGSQRFLFDLTHGRVAQASDLPLNVESVESVIELAGIGLPLEDDRKLPIYYLLCDPGIAQQTENITSSIWRALNASADDQGSTVRFLNGSLVPPALLPPSLSTQALLKYFVRKGRPLSHIVISDRPATPPFADTFIDSFLDTRWPPSPTANEYLLRLANLLADALHREITEDSSPIPEPISGVKPAELMDCFLKDPGCNLLRMASSPLIDHLEPEVVNFLLSLKGPIPMQTYEPVDGHSWRVSHVVSHLLMGLTGHRLKECPPSTDYGAFTYMYGYYNGSTWCYRSLVETATSFFFLEDGAVAAPGWVRSVPFENQRFVRLFRSAPPSNDKLALALGIILTAITGLIALLVRAFADRLFVRTCDSHLPQSR</sequence>
<accession>A0A068X1W9</accession>
<gene>
    <name evidence="2" type="ORF">EgrG_000143200</name>
</gene>
<dbReference type="InterPro" id="IPR008710">
    <property type="entry name" value="Nicastrin"/>
</dbReference>
<feature type="transmembrane region" description="Helical" evidence="1">
    <location>
        <begin position="416"/>
        <end position="435"/>
    </location>
</feature>
<dbReference type="EMBL" id="LK028596">
    <property type="protein sequence ID" value="CDS23988.1"/>
    <property type="molecule type" value="Genomic_DNA"/>
</dbReference>
<reference evidence="2 3" key="1">
    <citation type="journal article" date="2013" name="Nature">
        <title>The genomes of four tapeworm species reveal adaptations to parasitism.</title>
        <authorList>
            <person name="Tsai I.J."/>
            <person name="Zarowiecki M."/>
            <person name="Holroyd N."/>
            <person name="Garciarrubio A."/>
            <person name="Sanchez-Flores A."/>
            <person name="Brooks K.L."/>
            <person name="Tracey A."/>
            <person name="Bobes R.J."/>
            <person name="Fragoso G."/>
            <person name="Sciutto E."/>
            <person name="Aslett M."/>
            <person name="Beasley H."/>
            <person name="Bennett H.M."/>
            <person name="Cai J."/>
            <person name="Camicia F."/>
            <person name="Clark R."/>
            <person name="Cucher M."/>
            <person name="De Silva N."/>
            <person name="Day T.A."/>
            <person name="Deplazes P."/>
            <person name="Estrada K."/>
            <person name="Fernandez C."/>
            <person name="Holland P.W."/>
            <person name="Hou J."/>
            <person name="Hu S."/>
            <person name="Huckvale T."/>
            <person name="Hung S.S."/>
            <person name="Kamenetzky L."/>
            <person name="Keane J.A."/>
            <person name="Kiss F."/>
            <person name="Koziol U."/>
            <person name="Lambert O."/>
            <person name="Liu K."/>
            <person name="Luo X."/>
            <person name="Luo Y."/>
            <person name="Macchiaroli N."/>
            <person name="Nichol S."/>
            <person name="Paps J."/>
            <person name="Parkinson J."/>
            <person name="Pouchkina-Stantcheva N."/>
            <person name="Riddiford N."/>
            <person name="Rosenzvit M."/>
            <person name="Salinas G."/>
            <person name="Wasmuth J.D."/>
            <person name="Zamanian M."/>
            <person name="Zheng Y."/>
            <person name="Cai X."/>
            <person name="Soberon X."/>
            <person name="Olson P.D."/>
            <person name="Laclette J.P."/>
            <person name="Brehm K."/>
            <person name="Berriman M."/>
            <person name="Garciarrubio A."/>
            <person name="Bobes R.J."/>
            <person name="Fragoso G."/>
            <person name="Sanchez-Flores A."/>
            <person name="Estrada K."/>
            <person name="Cevallos M.A."/>
            <person name="Morett E."/>
            <person name="Gonzalez V."/>
            <person name="Portillo T."/>
            <person name="Ochoa-Leyva A."/>
            <person name="Jose M.V."/>
            <person name="Sciutto E."/>
            <person name="Landa A."/>
            <person name="Jimenez L."/>
            <person name="Valdes V."/>
            <person name="Carrero J.C."/>
            <person name="Larralde C."/>
            <person name="Morales-Montor J."/>
            <person name="Limon-Lason J."/>
            <person name="Soberon X."/>
            <person name="Laclette J.P."/>
        </authorList>
    </citation>
    <scope>NUCLEOTIDE SEQUENCE [LARGE SCALE GENOMIC DNA]</scope>
</reference>